<dbReference type="eggNOG" id="ENOG502RRPQ">
    <property type="taxonomic scope" value="Eukaryota"/>
</dbReference>
<dbReference type="PANTHER" id="PTHR23247:SF2">
    <property type="entry name" value="COILED-COIL DOMAIN-CONTAINING PROTEIN 34"/>
    <property type="match status" value="1"/>
</dbReference>
<sequence length="394" mass="45781">MAFVGRINIHGNYVDCSAISNGRSKLKRETPVPVHATDKKIEMEDRPTNYSRTYIKLYDSEQLPSPPTARYVDHSASSCDLNSMADTEESTLRYSSPRSFETEMATLRPSSCSSDNGSTSDGSRDAVVLVEVERPHQPLRLEHCRMEAPRLERGSTTSMCSWEEEETVSMYPSMDEQTAELETQSSCYVPQLELGSDTASLYYDQQVQLDQLKVMRRSNEAYNNWLSAKKRQHQYKQQAELEQRQLKQQKDAQRRQLNEQRVQEWCERKARQSTNTFLRKANTEKTQTTCHPQPYPHPQLDEVALKSLQCWEMKKAQQAEQRFQIQQREAQRKQQQQQQRKQQATLAWQQWMKGVAQRPKPVPLNQGMKTLSGTISDIYINPNEWIHIADQTRN</sequence>
<reference evidence="4 5" key="1">
    <citation type="journal article" date="2007" name="Nature">
        <title>Evolution of genes and genomes on the Drosophila phylogeny.</title>
        <authorList>
            <consortium name="Drosophila 12 Genomes Consortium"/>
            <person name="Clark A.G."/>
            <person name="Eisen M.B."/>
            <person name="Smith D.R."/>
            <person name="Bergman C.M."/>
            <person name="Oliver B."/>
            <person name="Markow T.A."/>
            <person name="Kaufman T.C."/>
            <person name="Kellis M."/>
            <person name="Gelbart W."/>
            <person name="Iyer V.N."/>
            <person name="Pollard D.A."/>
            <person name="Sackton T.B."/>
            <person name="Larracuente A.M."/>
            <person name="Singh N.D."/>
            <person name="Abad J.P."/>
            <person name="Abt D.N."/>
            <person name="Adryan B."/>
            <person name="Aguade M."/>
            <person name="Akashi H."/>
            <person name="Anderson W.W."/>
            <person name="Aquadro C.F."/>
            <person name="Ardell D.H."/>
            <person name="Arguello R."/>
            <person name="Artieri C.G."/>
            <person name="Barbash D.A."/>
            <person name="Barker D."/>
            <person name="Barsanti P."/>
            <person name="Batterham P."/>
            <person name="Batzoglou S."/>
            <person name="Begun D."/>
            <person name="Bhutkar A."/>
            <person name="Blanco E."/>
            <person name="Bosak S.A."/>
            <person name="Bradley R.K."/>
            <person name="Brand A.D."/>
            <person name="Brent M.R."/>
            <person name="Brooks A.N."/>
            <person name="Brown R.H."/>
            <person name="Butlin R.K."/>
            <person name="Caggese C."/>
            <person name="Calvi B.R."/>
            <person name="Bernardo de Carvalho A."/>
            <person name="Caspi A."/>
            <person name="Castrezana S."/>
            <person name="Celniker S.E."/>
            <person name="Chang J.L."/>
            <person name="Chapple C."/>
            <person name="Chatterji S."/>
            <person name="Chinwalla A."/>
            <person name="Civetta A."/>
            <person name="Clifton S.W."/>
            <person name="Comeron J.M."/>
            <person name="Costello J.C."/>
            <person name="Coyne J.A."/>
            <person name="Daub J."/>
            <person name="David R.G."/>
            <person name="Delcher A.L."/>
            <person name="Delehaunty K."/>
            <person name="Do C.B."/>
            <person name="Ebling H."/>
            <person name="Edwards K."/>
            <person name="Eickbush T."/>
            <person name="Evans J.D."/>
            <person name="Filipski A."/>
            <person name="Findeiss S."/>
            <person name="Freyhult E."/>
            <person name="Fulton L."/>
            <person name="Fulton R."/>
            <person name="Garcia A.C."/>
            <person name="Gardiner A."/>
            <person name="Garfield D.A."/>
            <person name="Garvin B.E."/>
            <person name="Gibson G."/>
            <person name="Gilbert D."/>
            <person name="Gnerre S."/>
            <person name="Godfrey J."/>
            <person name="Good R."/>
            <person name="Gotea V."/>
            <person name="Gravely B."/>
            <person name="Greenberg A.J."/>
            <person name="Griffiths-Jones S."/>
            <person name="Gross S."/>
            <person name="Guigo R."/>
            <person name="Gustafson E.A."/>
            <person name="Haerty W."/>
            <person name="Hahn M.W."/>
            <person name="Halligan D.L."/>
            <person name="Halpern A.L."/>
            <person name="Halter G.M."/>
            <person name="Han M.V."/>
            <person name="Heger A."/>
            <person name="Hillier L."/>
            <person name="Hinrichs A.S."/>
            <person name="Holmes I."/>
            <person name="Hoskins R.A."/>
            <person name="Hubisz M.J."/>
            <person name="Hultmark D."/>
            <person name="Huntley M.A."/>
            <person name="Jaffe D.B."/>
            <person name="Jagadeeshan S."/>
            <person name="Jeck W.R."/>
            <person name="Johnson J."/>
            <person name="Jones C.D."/>
            <person name="Jordan W.C."/>
            <person name="Karpen G.H."/>
            <person name="Kataoka E."/>
            <person name="Keightley P.D."/>
            <person name="Kheradpour P."/>
            <person name="Kirkness E.F."/>
            <person name="Koerich L.B."/>
            <person name="Kristiansen K."/>
            <person name="Kudrna D."/>
            <person name="Kulathinal R.J."/>
            <person name="Kumar S."/>
            <person name="Kwok R."/>
            <person name="Lander E."/>
            <person name="Langley C.H."/>
            <person name="Lapoint R."/>
            <person name="Lazzaro B.P."/>
            <person name="Lee S.J."/>
            <person name="Levesque L."/>
            <person name="Li R."/>
            <person name="Lin C.F."/>
            <person name="Lin M.F."/>
            <person name="Lindblad-Toh K."/>
            <person name="Llopart A."/>
            <person name="Long M."/>
            <person name="Low L."/>
            <person name="Lozovsky E."/>
            <person name="Lu J."/>
            <person name="Luo M."/>
            <person name="Machado C.A."/>
            <person name="Makalowski W."/>
            <person name="Marzo M."/>
            <person name="Matsuda M."/>
            <person name="Matzkin L."/>
            <person name="McAllister B."/>
            <person name="McBride C.S."/>
            <person name="McKernan B."/>
            <person name="McKernan K."/>
            <person name="Mendez-Lago M."/>
            <person name="Minx P."/>
            <person name="Mollenhauer M.U."/>
            <person name="Montooth K."/>
            <person name="Mount S.M."/>
            <person name="Mu X."/>
            <person name="Myers E."/>
            <person name="Negre B."/>
            <person name="Newfeld S."/>
            <person name="Nielsen R."/>
            <person name="Noor M.A."/>
            <person name="O'Grady P."/>
            <person name="Pachter L."/>
            <person name="Papaceit M."/>
            <person name="Parisi M.J."/>
            <person name="Parisi M."/>
            <person name="Parts L."/>
            <person name="Pedersen J.S."/>
            <person name="Pesole G."/>
            <person name="Phillippy A.M."/>
            <person name="Ponting C.P."/>
            <person name="Pop M."/>
            <person name="Porcelli D."/>
            <person name="Powell J.R."/>
            <person name="Prohaska S."/>
            <person name="Pruitt K."/>
            <person name="Puig M."/>
            <person name="Quesneville H."/>
            <person name="Ram K.R."/>
            <person name="Rand D."/>
            <person name="Rasmussen M.D."/>
            <person name="Reed L.K."/>
            <person name="Reenan R."/>
            <person name="Reily A."/>
            <person name="Remington K.A."/>
            <person name="Rieger T.T."/>
            <person name="Ritchie M.G."/>
            <person name="Robin C."/>
            <person name="Rogers Y.H."/>
            <person name="Rohde C."/>
            <person name="Rozas J."/>
            <person name="Rubenfield M.J."/>
            <person name="Ruiz A."/>
            <person name="Russo S."/>
            <person name="Salzberg S.L."/>
            <person name="Sanchez-Gracia A."/>
            <person name="Saranga D.J."/>
            <person name="Sato H."/>
            <person name="Schaeffer S.W."/>
            <person name="Schatz M.C."/>
            <person name="Schlenke T."/>
            <person name="Schwartz R."/>
            <person name="Segarra C."/>
            <person name="Singh R.S."/>
            <person name="Sirot L."/>
            <person name="Sirota M."/>
            <person name="Sisneros N.B."/>
            <person name="Smith C.D."/>
            <person name="Smith T.F."/>
            <person name="Spieth J."/>
            <person name="Stage D.E."/>
            <person name="Stark A."/>
            <person name="Stephan W."/>
            <person name="Strausberg R.L."/>
            <person name="Strempel S."/>
            <person name="Sturgill D."/>
            <person name="Sutton G."/>
            <person name="Sutton G.G."/>
            <person name="Tao W."/>
            <person name="Teichmann S."/>
            <person name="Tobari Y.N."/>
            <person name="Tomimura Y."/>
            <person name="Tsolas J.M."/>
            <person name="Valente V.L."/>
            <person name="Venter E."/>
            <person name="Venter J.C."/>
            <person name="Vicario S."/>
            <person name="Vieira F.G."/>
            <person name="Vilella A.J."/>
            <person name="Villasante A."/>
            <person name="Walenz B."/>
            <person name="Wang J."/>
            <person name="Wasserman M."/>
            <person name="Watts T."/>
            <person name="Wilson D."/>
            <person name="Wilson R.K."/>
            <person name="Wing R.A."/>
            <person name="Wolfner M.F."/>
            <person name="Wong A."/>
            <person name="Wong G.K."/>
            <person name="Wu C.I."/>
            <person name="Wu G."/>
            <person name="Yamamoto D."/>
            <person name="Yang H.P."/>
            <person name="Yang S.P."/>
            <person name="Yorke J.A."/>
            <person name="Yoshida K."/>
            <person name="Zdobnov E."/>
            <person name="Zhang P."/>
            <person name="Zhang Y."/>
            <person name="Zimin A.V."/>
            <person name="Baldwin J."/>
            <person name="Abdouelleil A."/>
            <person name="Abdulkadir J."/>
            <person name="Abebe A."/>
            <person name="Abera B."/>
            <person name="Abreu J."/>
            <person name="Acer S.C."/>
            <person name="Aftuck L."/>
            <person name="Alexander A."/>
            <person name="An P."/>
            <person name="Anderson E."/>
            <person name="Anderson S."/>
            <person name="Arachi H."/>
            <person name="Azer M."/>
            <person name="Bachantsang P."/>
            <person name="Barry A."/>
            <person name="Bayul T."/>
            <person name="Berlin A."/>
            <person name="Bessette D."/>
            <person name="Bloom T."/>
            <person name="Blye J."/>
            <person name="Boguslavskiy L."/>
            <person name="Bonnet C."/>
            <person name="Boukhgalter B."/>
            <person name="Bourzgui I."/>
            <person name="Brown A."/>
            <person name="Cahill P."/>
            <person name="Channer S."/>
            <person name="Cheshatsang Y."/>
            <person name="Chuda L."/>
            <person name="Citroen M."/>
            <person name="Collymore A."/>
            <person name="Cooke P."/>
            <person name="Costello M."/>
            <person name="D'Aco K."/>
            <person name="Daza R."/>
            <person name="De Haan G."/>
            <person name="DeGray S."/>
            <person name="DeMaso C."/>
            <person name="Dhargay N."/>
            <person name="Dooley K."/>
            <person name="Dooley E."/>
            <person name="Doricent M."/>
            <person name="Dorje P."/>
            <person name="Dorjee K."/>
            <person name="Dupes A."/>
            <person name="Elong R."/>
            <person name="Falk J."/>
            <person name="Farina A."/>
            <person name="Faro S."/>
            <person name="Ferguson D."/>
            <person name="Fisher S."/>
            <person name="Foley C.D."/>
            <person name="Franke A."/>
            <person name="Friedrich D."/>
            <person name="Gadbois L."/>
            <person name="Gearin G."/>
            <person name="Gearin C.R."/>
            <person name="Giannoukos G."/>
            <person name="Goode T."/>
            <person name="Graham J."/>
            <person name="Grandbois E."/>
            <person name="Grewal S."/>
            <person name="Gyaltsen K."/>
            <person name="Hafez N."/>
            <person name="Hagos B."/>
            <person name="Hall J."/>
            <person name="Henson C."/>
            <person name="Hollinger A."/>
            <person name="Honan T."/>
            <person name="Huard M.D."/>
            <person name="Hughes L."/>
            <person name="Hurhula B."/>
            <person name="Husby M.E."/>
            <person name="Kamat A."/>
            <person name="Kanga B."/>
            <person name="Kashin S."/>
            <person name="Khazanovich D."/>
            <person name="Kisner P."/>
            <person name="Lance K."/>
            <person name="Lara M."/>
            <person name="Lee W."/>
            <person name="Lennon N."/>
            <person name="Letendre F."/>
            <person name="LeVine R."/>
            <person name="Lipovsky A."/>
            <person name="Liu X."/>
            <person name="Liu J."/>
            <person name="Liu S."/>
            <person name="Lokyitsang T."/>
            <person name="Lokyitsang Y."/>
            <person name="Lubonja R."/>
            <person name="Lui A."/>
            <person name="MacDonald P."/>
            <person name="Magnisalis V."/>
            <person name="Maru K."/>
            <person name="Matthews C."/>
            <person name="McCusker W."/>
            <person name="McDonough S."/>
            <person name="Mehta T."/>
            <person name="Meldrim J."/>
            <person name="Meneus L."/>
            <person name="Mihai O."/>
            <person name="Mihalev A."/>
            <person name="Mihova T."/>
            <person name="Mittelman R."/>
            <person name="Mlenga V."/>
            <person name="Montmayeur A."/>
            <person name="Mulrain L."/>
            <person name="Navidi A."/>
            <person name="Naylor J."/>
            <person name="Negash T."/>
            <person name="Nguyen T."/>
            <person name="Nguyen N."/>
            <person name="Nicol R."/>
            <person name="Norbu C."/>
            <person name="Norbu N."/>
            <person name="Novod N."/>
            <person name="O'Neill B."/>
            <person name="Osman S."/>
            <person name="Markiewicz E."/>
            <person name="Oyono O.L."/>
            <person name="Patti C."/>
            <person name="Phunkhang P."/>
            <person name="Pierre F."/>
            <person name="Priest M."/>
            <person name="Raghuraman S."/>
            <person name="Rege F."/>
            <person name="Reyes R."/>
            <person name="Rise C."/>
            <person name="Rogov P."/>
            <person name="Ross K."/>
            <person name="Ryan E."/>
            <person name="Settipalli S."/>
            <person name="Shea T."/>
            <person name="Sherpa N."/>
            <person name="Shi L."/>
            <person name="Shih D."/>
            <person name="Sparrow T."/>
            <person name="Spaulding J."/>
            <person name="Stalker J."/>
            <person name="Stange-Thomann N."/>
            <person name="Stavropoulos S."/>
            <person name="Stone C."/>
            <person name="Strader C."/>
            <person name="Tesfaye S."/>
            <person name="Thomson T."/>
            <person name="Thoulutsang Y."/>
            <person name="Thoulutsang D."/>
            <person name="Topham K."/>
            <person name="Topping I."/>
            <person name="Tsamla T."/>
            <person name="Vassiliev H."/>
            <person name="Vo A."/>
            <person name="Wangchuk T."/>
            <person name="Wangdi T."/>
            <person name="Weiand M."/>
            <person name="Wilkinson J."/>
            <person name="Wilson A."/>
            <person name="Yadav S."/>
            <person name="Young G."/>
            <person name="Yu Q."/>
            <person name="Zembek L."/>
            <person name="Zhong D."/>
            <person name="Zimmer A."/>
            <person name="Zwirko Z."/>
            <person name="Jaffe D.B."/>
            <person name="Alvarez P."/>
            <person name="Brockman W."/>
            <person name="Butler J."/>
            <person name="Chin C."/>
            <person name="Gnerre S."/>
            <person name="Grabherr M."/>
            <person name="Kleber M."/>
            <person name="Mauceli E."/>
            <person name="MacCallum I."/>
        </authorList>
    </citation>
    <scope>NUCLEOTIDE SEQUENCE [LARGE SCALE GENOMIC DNA]</scope>
    <source>
        <strain evidence="5">Tucson 15287-2541.00</strain>
    </source>
</reference>
<evidence type="ECO:0000313" key="4">
    <source>
        <dbReference type="EMBL" id="EDW03062.1"/>
    </source>
</evidence>
<dbReference type="OMA" id="MCSWEEE"/>
<feature type="coiled-coil region" evidence="1">
    <location>
        <begin position="232"/>
        <end position="263"/>
    </location>
</feature>
<evidence type="ECO:0000259" key="3">
    <source>
        <dbReference type="Pfam" id="PF13904"/>
    </source>
</evidence>
<evidence type="ECO:0000256" key="1">
    <source>
        <dbReference type="SAM" id="Coils"/>
    </source>
</evidence>
<dbReference type="STRING" id="7222.B4JC49"/>
<dbReference type="InParanoid" id="B4JC49"/>
<dbReference type="EMBL" id="CH916368">
    <property type="protein sequence ID" value="EDW03062.1"/>
    <property type="molecule type" value="Genomic_DNA"/>
</dbReference>
<dbReference type="Proteomes" id="UP000001070">
    <property type="component" value="Unassembled WGS sequence"/>
</dbReference>
<gene>
    <name evidence="4" type="primary">Dgri\GH10701</name>
    <name evidence="4" type="ORF">Dgri_GH10701</name>
</gene>
<feature type="compositionally biased region" description="Low complexity" evidence="2">
    <location>
        <begin position="110"/>
        <end position="121"/>
    </location>
</feature>
<dbReference type="InterPro" id="IPR045323">
    <property type="entry name" value="CCDC34"/>
</dbReference>
<protein>
    <submittedName>
        <fullName evidence="4">GH10701</fullName>
    </submittedName>
</protein>
<dbReference type="InterPro" id="IPR025259">
    <property type="entry name" value="CCDC34/181"/>
</dbReference>
<keyword evidence="5" id="KW-1185">Reference proteome</keyword>
<feature type="region of interest" description="Disordered" evidence="2">
    <location>
        <begin position="103"/>
        <end position="123"/>
    </location>
</feature>
<dbReference type="Pfam" id="PF13904">
    <property type="entry name" value="CCDC34"/>
    <property type="match status" value="1"/>
</dbReference>
<evidence type="ECO:0000313" key="5">
    <source>
        <dbReference type="Proteomes" id="UP000001070"/>
    </source>
</evidence>
<dbReference type="PhylomeDB" id="B4JC49"/>
<organism evidence="5">
    <name type="scientific">Drosophila grimshawi</name>
    <name type="common">Hawaiian fruit fly</name>
    <name type="synonym">Idiomyia grimshawi</name>
    <dbReference type="NCBI Taxonomy" id="7222"/>
    <lineage>
        <taxon>Eukaryota</taxon>
        <taxon>Metazoa</taxon>
        <taxon>Ecdysozoa</taxon>
        <taxon>Arthropoda</taxon>
        <taxon>Hexapoda</taxon>
        <taxon>Insecta</taxon>
        <taxon>Pterygota</taxon>
        <taxon>Neoptera</taxon>
        <taxon>Endopterygota</taxon>
        <taxon>Diptera</taxon>
        <taxon>Brachycera</taxon>
        <taxon>Muscomorpha</taxon>
        <taxon>Ephydroidea</taxon>
        <taxon>Drosophilidae</taxon>
        <taxon>Drosophila</taxon>
        <taxon>Hawaiian Drosophila</taxon>
    </lineage>
</organism>
<dbReference type="OrthoDB" id="6591885at2759"/>
<feature type="domain" description="Coiled-coil" evidence="3">
    <location>
        <begin position="219"/>
        <end position="385"/>
    </location>
</feature>
<keyword evidence="1" id="KW-0175">Coiled coil</keyword>
<evidence type="ECO:0000256" key="2">
    <source>
        <dbReference type="SAM" id="MobiDB-lite"/>
    </source>
</evidence>
<proteinExistence type="predicted"/>
<dbReference type="AlphaFoldDB" id="B4JC49"/>
<accession>B4JC49</accession>
<dbReference type="HOGENOM" id="CLU_706502_0_0_1"/>
<dbReference type="KEGG" id="dgr:6562233"/>
<name>B4JC49_DROGR</name>
<dbReference type="PANTHER" id="PTHR23247">
    <property type="entry name" value="NY-REN-41 ANTIGEN L15 -RELATED"/>
    <property type="match status" value="1"/>
</dbReference>